<dbReference type="EMBL" id="JAAHFQ010000394">
    <property type="protein sequence ID" value="NER29589.1"/>
    <property type="molecule type" value="Genomic_DNA"/>
</dbReference>
<gene>
    <name evidence="3" type="ORF">F6J89_18690</name>
</gene>
<comment type="similarity">
    <text evidence="1">Belongs to the NifZ family.</text>
</comment>
<keyword evidence="2" id="KW-0535">Nitrogen fixation</keyword>
<sequence>MALEEIELDGRPVFELDQKVKVTKLIRNDGTFPGLATGTVLVEEGDVGYVCGIGTFLQKFYIYSVHFLTKGMIVGCRKHEIELVEEA</sequence>
<protein>
    <submittedName>
        <fullName evidence="3">Nitrogen fixation protein NifZ</fullName>
    </submittedName>
</protein>
<dbReference type="Pfam" id="PF04319">
    <property type="entry name" value="NifZ"/>
    <property type="match status" value="1"/>
</dbReference>
<organism evidence="3">
    <name type="scientific">Symploca sp. SIO1C4</name>
    <dbReference type="NCBI Taxonomy" id="2607765"/>
    <lineage>
        <taxon>Bacteria</taxon>
        <taxon>Bacillati</taxon>
        <taxon>Cyanobacteriota</taxon>
        <taxon>Cyanophyceae</taxon>
        <taxon>Coleofasciculales</taxon>
        <taxon>Coleofasciculaceae</taxon>
        <taxon>Symploca</taxon>
    </lineage>
</organism>
<reference evidence="3" key="1">
    <citation type="submission" date="2019-11" db="EMBL/GenBank/DDBJ databases">
        <title>Genomic insights into an expanded diversity of filamentous marine cyanobacteria reveals the extraordinary biosynthetic potential of Moorea and Okeania.</title>
        <authorList>
            <person name="Ferreira Leao T."/>
            <person name="Wang M."/>
            <person name="Moss N."/>
            <person name="Da Silva R."/>
            <person name="Sanders J."/>
            <person name="Nurk S."/>
            <person name="Gurevich A."/>
            <person name="Humphrey G."/>
            <person name="Reher R."/>
            <person name="Zhu Q."/>
            <person name="Belda-Ferre P."/>
            <person name="Glukhov E."/>
            <person name="Rex R."/>
            <person name="Dorrestein P.C."/>
            <person name="Knight R."/>
            <person name="Pevzner P."/>
            <person name="Gerwick W.H."/>
            <person name="Gerwick L."/>
        </authorList>
    </citation>
    <scope>NUCLEOTIDE SEQUENCE</scope>
    <source>
        <strain evidence="3">SIO1C4</strain>
    </source>
</reference>
<dbReference type="AlphaFoldDB" id="A0A6B3N910"/>
<dbReference type="InterPro" id="IPR007415">
    <property type="entry name" value="Nitrogenase_MoFe_mat_NifZ"/>
</dbReference>
<name>A0A6B3N910_9CYAN</name>
<accession>A0A6B3N910</accession>
<evidence type="ECO:0000313" key="3">
    <source>
        <dbReference type="EMBL" id="NER29589.1"/>
    </source>
</evidence>
<dbReference type="GO" id="GO:0009399">
    <property type="term" value="P:nitrogen fixation"/>
    <property type="evidence" value="ECO:0007669"/>
    <property type="project" value="InterPro"/>
</dbReference>
<evidence type="ECO:0000256" key="1">
    <source>
        <dbReference type="ARBA" id="ARBA00008027"/>
    </source>
</evidence>
<proteinExistence type="inferred from homology"/>
<evidence type="ECO:0000256" key="2">
    <source>
        <dbReference type="ARBA" id="ARBA00023231"/>
    </source>
</evidence>
<comment type="caution">
    <text evidence="3">The sequence shown here is derived from an EMBL/GenBank/DDBJ whole genome shotgun (WGS) entry which is preliminary data.</text>
</comment>